<evidence type="ECO:0000313" key="1">
    <source>
        <dbReference type="EMBL" id="SDF72112.1"/>
    </source>
</evidence>
<organism evidence="1 2">
    <name type="scientific">Onishia taeanensis</name>
    <dbReference type="NCBI Taxonomy" id="284577"/>
    <lineage>
        <taxon>Bacteria</taxon>
        <taxon>Pseudomonadati</taxon>
        <taxon>Pseudomonadota</taxon>
        <taxon>Gammaproteobacteria</taxon>
        <taxon>Oceanospirillales</taxon>
        <taxon>Halomonadaceae</taxon>
        <taxon>Onishia</taxon>
    </lineage>
</organism>
<dbReference type="Proteomes" id="UP000198641">
    <property type="component" value="Unassembled WGS sequence"/>
</dbReference>
<dbReference type="RefSeq" id="WP_092522504.1">
    <property type="nucleotide sequence ID" value="NZ_FNCI01000001.1"/>
</dbReference>
<name>A0A1G7NDT0_9GAMM</name>
<sequence length="131" mass="15594">MLHLFVHHDAQQDLDELWESDEDAAALIVATLEEIRGNEALLEAMLEHDFGKRGDGASFHVNKWVQLWRQGKDLWRLKVWELEDERKRWRVIYAYIPTESRYYVLGIAPREFDYDPNHPLSQRILAAYEDL</sequence>
<gene>
    <name evidence="1" type="ORF">SAMN05216571_101379</name>
</gene>
<evidence type="ECO:0000313" key="2">
    <source>
        <dbReference type="Proteomes" id="UP000198641"/>
    </source>
</evidence>
<accession>A0A1G7NDT0</accession>
<protein>
    <submittedName>
        <fullName evidence="1">Uncharacterized protein</fullName>
    </submittedName>
</protein>
<keyword evidence="2" id="KW-1185">Reference proteome</keyword>
<dbReference type="AlphaFoldDB" id="A0A1G7NDT0"/>
<dbReference type="EMBL" id="FNCI01000001">
    <property type="protein sequence ID" value="SDF72112.1"/>
    <property type="molecule type" value="Genomic_DNA"/>
</dbReference>
<reference evidence="1 2" key="1">
    <citation type="submission" date="2016-10" db="EMBL/GenBank/DDBJ databases">
        <authorList>
            <person name="de Groot N.N."/>
        </authorList>
    </citation>
    <scope>NUCLEOTIDE SEQUENCE [LARGE SCALE GENOMIC DNA]</scope>
    <source>
        <strain evidence="1 2">BH539</strain>
    </source>
</reference>
<proteinExistence type="predicted"/>
<dbReference type="STRING" id="284577.SAMN05216571_101379"/>